<proteinExistence type="predicted"/>
<dbReference type="EMBL" id="JAGINF010000001">
    <property type="protein sequence ID" value="MBP2219045.1"/>
    <property type="molecule type" value="Genomic_DNA"/>
</dbReference>
<name>A0A8T4H5M4_METMI</name>
<reference evidence="1" key="1">
    <citation type="submission" date="2021-01" db="EMBL/GenBank/DDBJ databases">
        <title>Genomic Encyclopedia of Type Strains, Phase IV (KMG-V): Genome sequencing to study the core and pangenomes of soil and plant-associated prokaryotes.</title>
        <authorList>
            <person name="Whitman W."/>
        </authorList>
    </citation>
    <scope>NUCLEOTIDE SEQUENCE</scope>
    <source>
        <strain evidence="1">RC</strain>
    </source>
</reference>
<evidence type="ECO:0000313" key="3">
    <source>
        <dbReference type="Proteomes" id="UP000742560"/>
    </source>
</evidence>
<dbReference type="AlphaFoldDB" id="A0A8T4H5M4"/>
<gene>
    <name evidence="1" type="ORF">HNP85_000458</name>
    <name evidence="2" type="ORF">J2745_000520</name>
</gene>
<organism evidence="2 3">
    <name type="scientific">Methanococcus maripaludis</name>
    <name type="common">Methanococcus deltae</name>
    <dbReference type="NCBI Taxonomy" id="39152"/>
    <lineage>
        <taxon>Archaea</taxon>
        <taxon>Methanobacteriati</taxon>
        <taxon>Methanobacteriota</taxon>
        <taxon>Methanomada group</taxon>
        <taxon>Methanococci</taxon>
        <taxon>Methanococcales</taxon>
        <taxon>Methanococcaceae</taxon>
        <taxon>Methanococcus</taxon>
    </lineage>
</organism>
<sequence>MTQKAYEKWKKKFLNSLSKEMEKDIVKEVDDNILYGFTKSELKWPPLSPARAAWKKKNGKSLEGLKNHGNMAKATDTQIKISGNTIHIKVQNNQNYSGIHEEGLGNAPKRAFIKPAVQKCLKNTGRIAARAAKNIK</sequence>
<dbReference type="Proteomes" id="UP000722095">
    <property type="component" value="Unassembled WGS sequence"/>
</dbReference>
<evidence type="ECO:0000313" key="2">
    <source>
        <dbReference type="EMBL" id="MBP2219045.1"/>
    </source>
</evidence>
<comment type="caution">
    <text evidence="2">The sequence shown here is derived from an EMBL/GenBank/DDBJ whole genome shotgun (WGS) entry which is preliminary data.</text>
</comment>
<evidence type="ECO:0000313" key="1">
    <source>
        <dbReference type="EMBL" id="MBM7408786.1"/>
    </source>
</evidence>
<reference evidence="2" key="2">
    <citation type="submission" date="2021-03" db="EMBL/GenBank/DDBJ databases">
        <title>Genomic Encyclopedia of Type Strains, Phase IV (KMG-IV): sequencing the most valuable type-strain genomes for metagenomic binning, comparative biology and taxonomic classification.</title>
        <authorList>
            <person name="Goeker M."/>
        </authorList>
    </citation>
    <scope>NUCLEOTIDE SEQUENCE</scope>
    <source>
        <strain evidence="2">DSM 2771</strain>
    </source>
</reference>
<dbReference type="Proteomes" id="UP000742560">
    <property type="component" value="Unassembled WGS sequence"/>
</dbReference>
<dbReference type="EMBL" id="JAFBBC010000001">
    <property type="protein sequence ID" value="MBM7408786.1"/>
    <property type="molecule type" value="Genomic_DNA"/>
</dbReference>
<protein>
    <submittedName>
        <fullName evidence="2">Uncharacterized protein</fullName>
    </submittedName>
</protein>
<dbReference type="RefSeq" id="WP_204936598.1">
    <property type="nucleotide sequence ID" value="NZ_JAFBBC010000001.1"/>
</dbReference>
<accession>A0A8T4H5M4</accession>